<comment type="caution">
    <text evidence="2">The sequence shown here is derived from an EMBL/GenBank/DDBJ whole genome shotgun (WGS) entry which is preliminary data.</text>
</comment>
<dbReference type="AlphaFoldDB" id="A0A498JKJ4"/>
<keyword evidence="1" id="KW-1133">Transmembrane helix</keyword>
<name>A0A498JKJ4_MALDO</name>
<dbReference type="Proteomes" id="UP000290289">
    <property type="component" value="Chromosome 6"/>
</dbReference>
<feature type="transmembrane region" description="Helical" evidence="1">
    <location>
        <begin position="74"/>
        <end position="94"/>
    </location>
</feature>
<keyword evidence="1" id="KW-0472">Membrane</keyword>
<protein>
    <submittedName>
        <fullName evidence="2">Uncharacterized protein</fullName>
    </submittedName>
</protein>
<evidence type="ECO:0000313" key="2">
    <source>
        <dbReference type="EMBL" id="RXH96449.1"/>
    </source>
</evidence>
<accession>A0A498JKJ4</accession>
<proteinExistence type="predicted"/>
<keyword evidence="3" id="KW-1185">Reference proteome</keyword>
<reference evidence="2 3" key="1">
    <citation type="submission" date="2018-10" db="EMBL/GenBank/DDBJ databases">
        <title>A high-quality apple genome assembly.</title>
        <authorList>
            <person name="Hu J."/>
        </authorList>
    </citation>
    <scope>NUCLEOTIDE SEQUENCE [LARGE SCALE GENOMIC DNA]</scope>
    <source>
        <strain evidence="3">cv. HFTH1</strain>
        <tissue evidence="2">Young leaf</tissue>
    </source>
</reference>
<evidence type="ECO:0000313" key="3">
    <source>
        <dbReference type="Proteomes" id="UP000290289"/>
    </source>
</evidence>
<dbReference type="EMBL" id="RDQH01000332">
    <property type="protein sequence ID" value="RXH96449.1"/>
    <property type="molecule type" value="Genomic_DNA"/>
</dbReference>
<sequence length="97" mass="11004">MEKKNPERQAYKGLEGITVAAFLNLHVVTRGEHSVAKRLVHIFYGNSFHPSLSFSLISLCNLQLHDFAPLPPPVTHLSCFCVFLFLLWIFACNCEDN</sequence>
<gene>
    <name evidence="2" type="ORF">DVH24_008953</name>
</gene>
<evidence type="ECO:0000256" key="1">
    <source>
        <dbReference type="SAM" id="Phobius"/>
    </source>
</evidence>
<organism evidence="2 3">
    <name type="scientific">Malus domestica</name>
    <name type="common">Apple</name>
    <name type="synonym">Pyrus malus</name>
    <dbReference type="NCBI Taxonomy" id="3750"/>
    <lineage>
        <taxon>Eukaryota</taxon>
        <taxon>Viridiplantae</taxon>
        <taxon>Streptophyta</taxon>
        <taxon>Embryophyta</taxon>
        <taxon>Tracheophyta</taxon>
        <taxon>Spermatophyta</taxon>
        <taxon>Magnoliopsida</taxon>
        <taxon>eudicotyledons</taxon>
        <taxon>Gunneridae</taxon>
        <taxon>Pentapetalae</taxon>
        <taxon>rosids</taxon>
        <taxon>fabids</taxon>
        <taxon>Rosales</taxon>
        <taxon>Rosaceae</taxon>
        <taxon>Amygdaloideae</taxon>
        <taxon>Maleae</taxon>
        <taxon>Malus</taxon>
    </lineage>
</organism>
<keyword evidence="1" id="KW-0812">Transmembrane</keyword>